<dbReference type="EMBL" id="JAJSOF020000019">
    <property type="protein sequence ID" value="KAJ4438312.1"/>
    <property type="molecule type" value="Genomic_DNA"/>
</dbReference>
<evidence type="ECO:0000313" key="2">
    <source>
        <dbReference type="Proteomes" id="UP001148838"/>
    </source>
</evidence>
<dbReference type="PANTHER" id="PTHR47326">
    <property type="entry name" value="TRANSPOSABLE ELEMENT TC3 TRANSPOSASE-LIKE PROTEIN"/>
    <property type="match status" value="1"/>
</dbReference>
<protein>
    <submittedName>
        <fullName evidence="1">Uncharacterized protein</fullName>
    </submittedName>
</protein>
<sequence>MRRRKMENDAILKALSSLENANIFLERSVYYDRKATMTVYAVLDLYGGRLNFISRRGGSEGPMGLVPRLHAVVTTVNRDMLHNAQDIIRRADFCRRMEGDNAGEMSPGSSTESYPAFAHIGLRENPGKNLNQVTFPNRDWNPGHLVSRADVLTVTPQVWTGVVLKDSKICSYARVVDEFRRNYPDVEVPNNSTITRLIGSFRECRSALLDNDERDCWFQQDSATCHTSKETMQVFREFFGERIISQGLWPPCSSDLTYPDFFLWDYFKGRVYKNRPHTLEELKRNITTEINNIGIRVLKKVAANMVKRVRTCITKRGCNFQYML</sequence>
<dbReference type="PANTHER" id="PTHR47326:SF1">
    <property type="entry name" value="HTH PSQ-TYPE DOMAIN-CONTAINING PROTEIN"/>
    <property type="match status" value="1"/>
</dbReference>
<dbReference type="InterPro" id="IPR036397">
    <property type="entry name" value="RNaseH_sf"/>
</dbReference>
<dbReference type="Gene3D" id="3.30.420.10">
    <property type="entry name" value="Ribonuclease H-like superfamily/Ribonuclease H"/>
    <property type="match status" value="1"/>
</dbReference>
<reference evidence="1 2" key="1">
    <citation type="journal article" date="2022" name="Allergy">
        <title>Genome assembly and annotation of Periplaneta americana reveal a comprehensive cockroach allergen profile.</title>
        <authorList>
            <person name="Wang L."/>
            <person name="Xiong Q."/>
            <person name="Saelim N."/>
            <person name="Wang L."/>
            <person name="Nong W."/>
            <person name="Wan A.T."/>
            <person name="Shi M."/>
            <person name="Liu X."/>
            <person name="Cao Q."/>
            <person name="Hui J.H.L."/>
            <person name="Sookrung N."/>
            <person name="Leung T.F."/>
            <person name="Tungtrongchitr A."/>
            <person name="Tsui S.K.W."/>
        </authorList>
    </citation>
    <scope>NUCLEOTIDE SEQUENCE [LARGE SCALE GENOMIC DNA]</scope>
    <source>
        <strain evidence="1">PWHHKU_190912</strain>
    </source>
</reference>
<evidence type="ECO:0000313" key="1">
    <source>
        <dbReference type="EMBL" id="KAJ4438312.1"/>
    </source>
</evidence>
<name>A0ABQ8SVU2_PERAM</name>
<organism evidence="1 2">
    <name type="scientific">Periplaneta americana</name>
    <name type="common">American cockroach</name>
    <name type="synonym">Blatta americana</name>
    <dbReference type="NCBI Taxonomy" id="6978"/>
    <lineage>
        <taxon>Eukaryota</taxon>
        <taxon>Metazoa</taxon>
        <taxon>Ecdysozoa</taxon>
        <taxon>Arthropoda</taxon>
        <taxon>Hexapoda</taxon>
        <taxon>Insecta</taxon>
        <taxon>Pterygota</taxon>
        <taxon>Neoptera</taxon>
        <taxon>Polyneoptera</taxon>
        <taxon>Dictyoptera</taxon>
        <taxon>Blattodea</taxon>
        <taxon>Blattoidea</taxon>
        <taxon>Blattidae</taxon>
        <taxon>Blattinae</taxon>
        <taxon>Periplaneta</taxon>
    </lineage>
</organism>
<gene>
    <name evidence="1" type="ORF">ANN_14254</name>
</gene>
<accession>A0ABQ8SVU2</accession>
<dbReference type="Proteomes" id="UP001148838">
    <property type="component" value="Unassembled WGS sequence"/>
</dbReference>
<proteinExistence type="predicted"/>
<keyword evidence="2" id="KW-1185">Reference proteome</keyword>
<comment type="caution">
    <text evidence="1">The sequence shown here is derived from an EMBL/GenBank/DDBJ whole genome shotgun (WGS) entry which is preliminary data.</text>
</comment>